<gene>
    <name evidence="1" type="ORF">DID88_000998</name>
</gene>
<keyword evidence="2" id="KW-1185">Reference proteome</keyword>
<dbReference type="SUPFAM" id="SSF53335">
    <property type="entry name" value="S-adenosyl-L-methionine-dependent methyltransferases"/>
    <property type="match status" value="1"/>
</dbReference>
<sequence>MASRSPSPEFSPLAIGTDLAPLPTYKAATTSTVNFSGLLDPPLKLHEDLSKGCGGQLWPAGMVLAQHMLRYHKNTLSDSRILELGAGGGLVGLAVALACDLKRPLLLSDMEVMFDLMKRNVSLNGIESKVEPLILNWQVNKRDAHVRSLTKS</sequence>
<dbReference type="Pfam" id="PF10294">
    <property type="entry name" value="Methyltransf_16"/>
    <property type="match status" value="1"/>
</dbReference>
<name>A0A395IZ43_9HELO</name>
<comment type="caution">
    <text evidence="1">The sequence shown here is derived from an EMBL/GenBank/DDBJ whole genome shotgun (WGS) entry which is preliminary data.</text>
</comment>
<dbReference type="GO" id="GO:0005829">
    <property type="term" value="C:cytosol"/>
    <property type="evidence" value="ECO:0007669"/>
    <property type="project" value="TreeGrafter"/>
</dbReference>
<accession>A0A395IZ43</accession>
<organism evidence="1 2">
    <name type="scientific">Monilinia fructigena</name>
    <dbReference type="NCBI Taxonomy" id="38457"/>
    <lineage>
        <taxon>Eukaryota</taxon>
        <taxon>Fungi</taxon>
        <taxon>Dikarya</taxon>
        <taxon>Ascomycota</taxon>
        <taxon>Pezizomycotina</taxon>
        <taxon>Leotiomycetes</taxon>
        <taxon>Helotiales</taxon>
        <taxon>Sclerotiniaceae</taxon>
        <taxon>Monilinia</taxon>
    </lineage>
</organism>
<dbReference type="AlphaFoldDB" id="A0A395IZ43"/>
<reference evidence="1 2" key="1">
    <citation type="submission" date="2018-06" db="EMBL/GenBank/DDBJ databases">
        <title>Genome Sequence of the Brown Rot Fungal Pathogen Monilinia fructigena.</title>
        <authorList>
            <person name="Landi L."/>
            <person name="De Miccolis Angelini R.M."/>
            <person name="Pollastro S."/>
            <person name="Abate D."/>
            <person name="Faretra F."/>
            <person name="Romanazzi G."/>
        </authorList>
    </citation>
    <scope>NUCLEOTIDE SEQUENCE [LARGE SCALE GENOMIC DNA]</scope>
    <source>
        <strain evidence="1 2">Mfrg269</strain>
    </source>
</reference>
<evidence type="ECO:0000313" key="2">
    <source>
        <dbReference type="Proteomes" id="UP000249056"/>
    </source>
</evidence>
<protein>
    <recommendedName>
        <fullName evidence="3">Protein-lysine N-methyltransferase EFM6</fullName>
    </recommendedName>
</protein>
<dbReference type="EMBL" id="QKRW01000010">
    <property type="protein sequence ID" value="RAL65431.1"/>
    <property type="molecule type" value="Genomic_DNA"/>
</dbReference>
<dbReference type="Proteomes" id="UP000249056">
    <property type="component" value="Unassembled WGS sequence"/>
</dbReference>
<dbReference type="PANTHER" id="PTHR14614:SF152">
    <property type="entry name" value="PROTEIN-LYSINE N-METHYLTRANSFERASE EFM6"/>
    <property type="match status" value="1"/>
</dbReference>
<dbReference type="Gene3D" id="3.40.50.150">
    <property type="entry name" value="Vaccinia Virus protein VP39"/>
    <property type="match status" value="1"/>
</dbReference>
<dbReference type="OrthoDB" id="407325at2759"/>
<evidence type="ECO:0000313" key="1">
    <source>
        <dbReference type="EMBL" id="RAL65431.1"/>
    </source>
</evidence>
<dbReference type="GO" id="GO:0008757">
    <property type="term" value="F:S-adenosylmethionine-dependent methyltransferase activity"/>
    <property type="evidence" value="ECO:0007669"/>
    <property type="project" value="UniProtKB-ARBA"/>
</dbReference>
<dbReference type="InterPro" id="IPR019410">
    <property type="entry name" value="Methyltransf_16"/>
</dbReference>
<proteinExistence type="predicted"/>
<evidence type="ECO:0008006" key="3">
    <source>
        <dbReference type="Google" id="ProtNLM"/>
    </source>
</evidence>
<dbReference type="PANTHER" id="PTHR14614">
    <property type="entry name" value="HEPATOCELLULAR CARCINOMA-ASSOCIATED ANTIGEN"/>
    <property type="match status" value="1"/>
</dbReference>
<dbReference type="InterPro" id="IPR029063">
    <property type="entry name" value="SAM-dependent_MTases_sf"/>
</dbReference>